<dbReference type="AlphaFoldDB" id="A0A9J7BSC7"/>
<gene>
    <name evidence="1" type="ORF">MOP44_01725</name>
</gene>
<sequence>MPSNAFTMRLTPAQTKVVEKLSAKLGIDKTNVIRLAIARLAEAEGVIHNSPPR</sequence>
<dbReference type="EMBL" id="CP093313">
    <property type="protein sequence ID" value="UWZ84666.1"/>
    <property type="molecule type" value="Genomic_DNA"/>
</dbReference>
<dbReference type="RefSeq" id="WP_260794173.1">
    <property type="nucleotide sequence ID" value="NZ_CP093313.1"/>
</dbReference>
<dbReference type="Proteomes" id="UP001059380">
    <property type="component" value="Chromosome"/>
</dbReference>
<dbReference type="KEGG" id="orp:MOP44_01725"/>
<protein>
    <submittedName>
        <fullName evidence="1">Uncharacterized protein</fullName>
    </submittedName>
</protein>
<evidence type="ECO:0000313" key="1">
    <source>
        <dbReference type="EMBL" id="UWZ84666.1"/>
    </source>
</evidence>
<organism evidence="1 2">
    <name type="scientific">Occallatibacter riparius</name>
    <dbReference type="NCBI Taxonomy" id="1002689"/>
    <lineage>
        <taxon>Bacteria</taxon>
        <taxon>Pseudomonadati</taxon>
        <taxon>Acidobacteriota</taxon>
        <taxon>Terriglobia</taxon>
        <taxon>Terriglobales</taxon>
        <taxon>Acidobacteriaceae</taxon>
        <taxon>Occallatibacter</taxon>
    </lineage>
</organism>
<accession>A0A9J7BSC7</accession>
<proteinExistence type="predicted"/>
<reference evidence="1" key="1">
    <citation type="submission" date="2021-04" db="EMBL/GenBank/DDBJ databases">
        <title>Phylogenetic analysis of Acidobacteriaceae.</title>
        <authorList>
            <person name="Qiu L."/>
            <person name="Zhang Q."/>
        </authorList>
    </citation>
    <scope>NUCLEOTIDE SEQUENCE</scope>
    <source>
        <strain evidence="1">DSM 25168</strain>
    </source>
</reference>
<name>A0A9J7BSC7_9BACT</name>
<evidence type="ECO:0000313" key="2">
    <source>
        <dbReference type="Proteomes" id="UP001059380"/>
    </source>
</evidence>
<keyword evidence="2" id="KW-1185">Reference proteome</keyword>